<dbReference type="VEuPathDB" id="VectorBase:RSAN_034618"/>
<protein>
    <submittedName>
        <fullName evidence="2">Uncharacterized protein</fullName>
    </submittedName>
</protein>
<reference evidence="2" key="1">
    <citation type="journal article" date="2020" name="Cell">
        <title>Large-Scale Comparative Analyses of Tick Genomes Elucidate Their Genetic Diversity and Vector Capacities.</title>
        <authorList>
            <consortium name="Tick Genome and Microbiome Consortium (TIGMIC)"/>
            <person name="Jia N."/>
            <person name="Wang J."/>
            <person name="Shi W."/>
            <person name="Du L."/>
            <person name="Sun Y."/>
            <person name="Zhan W."/>
            <person name="Jiang J.F."/>
            <person name="Wang Q."/>
            <person name="Zhang B."/>
            <person name="Ji P."/>
            <person name="Bell-Sakyi L."/>
            <person name="Cui X.M."/>
            <person name="Yuan T.T."/>
            <person name="Jiang B.G."/>
            <person name="Yang W.F."/>
            <person name="Lam T.T."/>
            <person name="Chang Q.C."/>
            <person name="Ding S.J."/>
            <person name="Wang X.J."/>
            <person name="Zhu J.G."/>
            <person name="Ruan X.D."/>
            <person name="Zhao L."/>
            <person name="Wei J.T."/>
            <person name="Ye R.Z."/>
            <person name="Que T.C."/>
            <person name="Du C.H."/>
            <person name="Zhou Y.H."/>
            <person name="Cheng J.X."/>
            <person name="Dai P.F."/>
            <person name="Guo W.B."/>
            <person name="Han X.H."/>
            <person name="Huang E.J."/>
            <person name="Li L.F."/>
            <person name="Wei W."/>
            <person name="Gao Y.C."/>
            <person name="Liu J.Z."/>
            <person name="Shao H.Z."/>
            <person name="Wang X."/>
            <person name="Wang C.C."/>
            <person name="Yang T.C."/>
            <person name="Huo Q.B."/>
            <person name="Li W."/>
            <person name="Chen H.Y."/>
            <person name="Chen S.E."/>
            <person name="Zhou L.G."/>
            <person name="Ni X.B."/>
            <person name="Tian J.H."/>
            <person name="Sheng Y."/>
            <person name="Liu T."/>
            <person name="Pan Y.S."/>
            <person name="Xia L.Y."/>
            <person name="Li J."/>
            <person name="Zhao F."/>
            <person name="Cao W.C."/>
        </authorList>
    </citation>
    <scope>NUCLEOTIDE SEQUENCE</scope>
    <source>
        <strain evidence="2">Rsan-2018</strain>
    </source>
</reference>
<evidence type="ECO:0000256" key="1">
    <source>
        <dbReference type="SAM" id="Phobius"/>
    </source>
</evidence>
<proteinExistence type="predicted"/>
<keyword evidence="3" id="KW-1185">Reference proteome</keyword>
<evidence type="ECO:0000313" key="3">
    <source>
        <dbReference type="Proteomes" id="UP000821837"/>
    </source>
</evidence>
<dbReference type="Proteomes" id="UP000821837">
    <property type="component" value="Chromosome 6"/>
</dbReference>
<dbReference type="EMBL" id="JABSTV010001252">
    <property type="protein sequence ID" value="KAH7946561.1"/>
    <property type="molecule type" value="Genomic_DNA"/>
</dbReference>
<comment type="caution">
    <text evidence="2">The sequence shown here is derived from an EMBL/GenBank/DDBJ whole genome shotgun (WGS) entry which is preliminary data.</text>
</comment>
<name>A0A9D4SRQ2_RHISA</name>
<evidence type="ECO:0000313" key="2">
    <source>
        <dbReference type="EMBL" id="KAH7946561.1"/>
    </source>
</evidence>
<keyword evidence="1" id="KW-0472">Membrane</keyword>
<keyword evidence="1" id="KW-0812">Transmembrane</keyword>
<sequence length="133" mass="14905">MKENEGARLTSNCHGRLHARRLGYASLFVYFVTFVLVPKPARSSGPRHSTMDQLRTKRSFARTAITKALSTFDALLADSTTLPGRLKEILGLIVIKNAQLIHFDSEIQAALHDDEVEAYLTTAYEYEEKASYA</sequence>
<reference evidence="2" key="2">
    <citation type="submission" date="2021-09" db="EMBL/GenBank/DDBJ databases">
        <authorList>
            <person name="Jia N."/>
            <person name="Wang J."/>
            <person name="Shi W."/>
            <person name="Du L."/>
            <person name="Sun Y."/>
            <person name="Zhan W."/>
            <person name="Jiang J."/>
            <person name="Wang Q."/>
            <person name="Zhang B."/>
            <person name="Ji P."/>
            <person name="Sakyi L.B."/>
            <person name="Cui X."/>
            <person name="Yuan T."/>
            <person name="Jiang B."/>
            <person name="Yang W."/>
            <person name="Lam T.T.-Y."/>
            <person name="Chang Q."/>
            <person name="Ding S."/>
            <person name="Wang X."/>
            <person name="Zhu J."/>
            <person name="Ruan X."/>
            <person name="Zhao L."/>
            <person name="Wei J."/>
            <person name="Que T."/>
            <person name="Du C."/>
            <person name="Cheng J."/>
            <person name="Dai P."/>
            <person name="Han X."/>
            <person name="Huang E."/>
            <person name="Gao Y."/>
            <person name="Liu J."/>
            <person name="Shao H."/>
            <person name="Ye R."/>
            <person name="Li L."/>
            <person name="Wei W."/>
            <person name="Wang X."/>
            <person name="Wang C."/>
            <person name="Huo Q."/>
            <person name="Li W."/>
            <person name="Guo W."/>
            <person name="Chen H."/>
            <person name="Chen S."/>
            <person name="Zhou L."/>
            <person name="Zhou L."/>
            <person name="Ni X."/>
            <person name="Tian J."/>
            <person name="Zhou Y."/>
            <person name="Sheng Y."/>
            <person name="Liu T."/>
            <person name="Pan Y."/>
            <person name="Xia L."/>
            <person name="Li J."/>
            <person name="Zhao F."/>
            <person name="Cao W."/>
        </authorList>
    </citation>
    <scope>NUCLEOTIDE SEQUENCE</scope>
    <source>
        <strain evidence="2">Rsan-2018</strain>
        <tissue evidence="2">Larvae</tissue>
    </source>
</reference>
<keyword evidence="1" id="KW-1133">Transmembrane helix</keyword>
<gene>
    <name evidence="2" type="ORF">HPB52_001323</name>
</gene>
<dbReference type="AlphaFoldDB" id="A0A9D4SRQ2"/>
<feature type="transmembrane region" description="Helical" evidence="1">
    <location>
        <begin position="21"/>
        <end position="38"/>
    </location>
</feature>
<organism evidence="2 3">
    <name type="scientific">Rhipicephalus sanguineus</name>
    <name type="common">Brown dog tick</name>
    <name type="synonym">Ixodes sanguineus</name>
    <dbReference type="NCBI Taxonomy" id="34632"/>
    <lineage>
        <taxon>Eukaryota</taxon>
        <taxon>Metazoa</taxon>
        <taxon>Ecdysozoa</taxon>
        <taxon>Arthropoda</taxon>
        <taxon>Chelicerata</taxon>
        <taxon>Arachnida</taxon>
        <taxon>Acari</taxon>
        <taxon>Parasitiformes</taxon>
        <taxon>Ixodida</taxon>
        <taxon>Ixodoidea</taxon>
        <taxon>Ixodidae</taxon>
        <taxon>Rhipicephalinae</taxon>
        <taxon>Rhipicephalus</taxon>
        <taxon>Rhipicephalus</taxon>
    </lineage>
</organism>
<accession>A0A9D4SRQ2</accession>